<comment type="caution">
    <text evidence="1">The sequence shown here is derived from an EMBL/GenBank/DDBJ whole genome shotgun (WGS) entry which is preliminary data.</text>
</comment>
<dbReference type="Proteomes" id="UP000003174">
    <property type="component" value="Unassembled WGS sequence"/>
</dbReference>
<name>C0EY88_9FIRM</name>
<protein>
    <submittedName>
        <fullName evidence="1">Uncharacterized protein</fullName>
    </submittedName>
</protein>
<organism evidence="1 2">
    <name type="scientific">Anaerobutyricum hallii DSM 3353</name>
    <dbReference type="NCBI Taxonomy" id="411469"/>
    <lineage>
        <taxon>Bacteria</taxon>
        <taxon>Bacillati</taxon>
        <taxon>Bacillota</taxon>
        <taxon>Clostridia</taxon>
        <taxon>Lachnospirales</taxon>
        <taxon>Lachnospiraceae</taxon>
        <taxon>Anaerobutyricum</taxon>
    </lineage>
</organism>
<reference evidence="1 2" key="2">
    <citation type="submission" date="2009-02" db="EMBL/GenBank/DDBJ databases">
        <title>Draft genome sequence of Eubacterium hallii (DSM 3353).</title>
        <authorList>
            <person name="Sudarsanam P."/>
            <person name="Ley R."/>
            <person name="Guruge J."/>
            <person name="Turnbaugh P.J."/>
            <person name="Mahowald M."/>
            <person name="Liep D."/>
            <person name="Gordon J."/>
        </authorList>
    </citation>
    <scope>NUCLEOTIDE SEQUENCE [LARGE SCALE GENOMIC DNA]</scope>
    <source>
        <strain evidence="1 2">DSM 3353</strain>
    </source>
</reference>
<sequence length="43" mass="4959">MKKCAAISLTFTIITDFLNIFTFYMNIFIFLSSSFYTDAFSIA</sequence>
<proteinExistence type="predicted"/>
<reference evidence="1 2" key="1">
    <citation type="submission" date="2009-01" db="EMBL/GenBank/DDBJ databases">
        <authorList>
            <person name="Fulton L."/>
            <person name="Clifton S."/>
            <person name="Fulton B."/>
            <person name="Xu J."/>
            <person name="Minx P."/>
            <person name="Pepin K.H."/>
            <person name="Johnson M."/>
            <person name="Bhonagiri V."/>
            <person name="Nash W.E."/>
            <person name="Mardis E.R."/>
            <person name="Wilson R.K."/>
        </authorList>
    </citation>
    <scope>NUCLEOTIDE SEQUENCE [LARGE SCALE GENOMIC DNA]</scope>
    <source>
        <strain evidence="1 2">DSM 3353</strain>
    </source>
</reference>
<dbReference type="EMBL" id="ACEP01000105">
    <property type="protein sequence ID" value="EEG35799.1"/>
    <property type="molecule type" value="Genomic_DNA"/>
</dbReference>
<gene>
    <name evidence="1" type="ORF">EUBHAL_02390</name>
</gene>
<evidence type="ECO:0000313" key="2">
    <source>
        <dbReference type="Proteomes" id="UP000003174"/>
    </source>
</evidence>
<evidence type="ECO:0000313" key="1">
    <source>
        <dbReference type="EMBL" id="EEG35799.1"/>
    </source>
</evidence>
<accession>C0EY88</accession>
<dbReference type="AlphaFoldDB" id="C0EY88"/>